<dbReference type="RefSeq" id="WP_089910537.1">
    <property type="nucleotide sequence ID" value="NZ_FOBB01000002.1"/>
</dbReference>
<protein>
    <submittedName>
        <fullName evidence="4">FecR family protein</fullName>
    </submittedName>
</protein>
<evidence type="ECO:0000259" key="2">
    <source>
        <dbReference type="Pfam" id="PF04773"/>
    </source>
</evidence>
<dbReference type="STRING" id="573321.SAMN04488505_102736"/>
<feature type="domain" description="Protein FecR C-terminal" evidence="3">
    <location>
        <begin position="319"/>
        <end position="376"/>
    </location>
</feature>
<dbReference type="PANTHER" id="PTHR30273">
    <property type="entry name" value="PERIPLASMIC SIGNAL SENSOR AND SIGMA FACTOR ACTIVATOR FECR-RELATED"/>
    <property type="match status" value="1"/>
</dbReference>
<feature type="domain" description="FecR protein" evidence="2">
    <location>
        <begin position="176"/>
        <end position="268"/>
    </location>
</feature>
<dbReference type="EMBL" id="FOBB01000002">
    <property type="protein sequence ID" value="SEL63871.1"/>
    <property type="molecule type" value="Genomic_DNA"/>
</dbReference>
<dbReference type="InterPro" id="IPR032508">
    <property type="entry name" value="FecR_C"/>
</dbReference>
<keyword evidence="1" id="KW-0472">Membrane</keyword>
<organism evidence="4 5">
    <name type="scientific">Chitinophaga rupis</name>
    <dbReference type="NCBI Taxonomy" id="573321"/>
    <lineage>
        <taxon>Bacteria</taxon>
        <taxon>Pseudomonadati</taxon>
        <taxon>Bacteroidota</taxon>
        <taxon>Chitinophagia</taxon>
        <taxon>Chitinophagales</taxon>
        <taxon>Chitinophagaceae</taxon>
        <taxon>Chitinophaga</taxon>
    </lineage>
</organism>
<feature type="transmembrane region" description="Helical" evidence="1">
    <location>
        <begin position="91"/>
        <end position="113"/>
    </location>
</feature>
<keyword evidence="1" id="KW-0812">Transmembrane</keyword>
<dbReference type="Pfam" id="PF04773">
    <property type="entry name" value="FecR"/>
    <property type="match status" value="1"/>
</dbReference>
<dbReference type="Pfam" id="PF16344">
    <property type="entry name" value="FecR_C"/>
    <property type="match status" value="1"/>
</dbReference>
<evidence type="ECO:0000313" key="4">
    <source>
        <dbReference type="EMBL" id="SEL63871.1"/>
    </source>
</evidence>
<keyword evidence="1" id="KW-1133">Transmembrane helix</keyword>
<dbReference type="Gene3D" id="2.60.120.1440">
    <property type="match status" value="1"/>
</dbReference>
<dbReference type="InterPro" id="IPR006860">
    <property type="entry name" value="FecR"/>
</dbReference>
<evidence type="ECO:0000256" key="1">
    <source>
        <dbReference type="SAM" id="Phobius"/>
    </source>
</evidence>
<dbReference type="GO" id="GO:0016989">
    <property type="term" value="F:sigma factor antagonist activity"/>
    <property type="evidence" value="ECO:0007669"/>
    <property type="project" value="TreeGrafter"/>
</dbReference>
<dbReference type="Proteomes" id="UP000198984">
    <property type="component" value="Unassembled WGS sequence"/>
</dbReference>
<keyword evidence="5" id="KW-1185">Reference proteome</keyword>
<dbReference type="AlphaFoldDB" id="A0A1H7RUD1"/>
<dbReference type="OrthoDB" id="1452822at2"/>
<dbReference type="Gene3D" id="3.55.50.30">
    <property type="match status" value="1"/>
</dbReference>
<sequence>MINNIDRDDLLLLLIRRQENCTSWEEERLIDKILREDEDAREMAEDVRVTYENLAKTPQASTQARVQSFINMEIPRRVEERVARLPKRRRYLNYAAAALVAVATSAIALYFPFYEKHTPTVTHLKGVTLAMAGGDAVLLGANEDTIVANAATLHTNASMLYFTAKAGALNAGRDNTLTVPAGNMYSLTLADGSVVHLNSATILRFPFAFTGTKREVFVDGEAFFNVAPNANQPFVVHSKKKDVQVLGTSFNINTYNDQFMLSLISGKVAVTDVITQPVTAKGSVQLAPCQKAVLDPRTNHIEIEAVNGSSELSWLQGIYRFQQEPLSEVCKVAERLYGVTFKLESEELGKTTYTGILRKSDLDGFLKNLKINGKVAGYEQDWDGTVLLKGMKR</sequence>
<gene>
    <name evidence="4" type="ORF">SAMN04488505_102736</name>
</gene>
<dbReference type="InterPro" id="IPR012373">
    <property type="entry name" value="Ferrdict_sens_TM"/>
</dbReference>
<proteinExistence type="predicted"/>
<dbReference type="PANTHER" id="PTHR30273:SF2">
    <property type="entry name" value="PROTEIN FECR"/>
    <property type="match status" value="1"/>
</dbReference>
<name>A0A1H7RUD1_9BACT</name>
<accession>A0A1H7RUD1</accession>
<evidence type="ECO:0000313" key="5">
    <source>
        <dbReference type="Proteomes" id="UP000198984"/>
    </source>
</evidence>
<reference evidence="4 5" key="1">
    <citation type="submission" date="2016-10" db="EMBL/GenBank/DDBJ databases">
        <authorList>
            <person name="de Groot N.N."/>
        </authorList>
    </citation>
    <scope>NUCLEOTIDE SEQUENCE [LARGE SCALE GENOMIC DNA]</scope>
    <source>
        <strain evidence="4 5">DSM 21039</strain>
    </source>
</reference>
<evidence type="ECO:0000259" key="3">
    <source>
        <dbReference type="Pfam" id="PF16344"/>
    </source>
</evidence>